<protein>
    <recommendedName>
        <fullName evidence="4">DUF4149 domain-containing protein</fullName>
    </recommendedName>
</protein>
<evidence type="ECO:0000313" key="2">
    <source>
        <dbReference type="EMBL" id="RPF71109.1"/>
    </source>
</evidence>
<name>A0A3N5CWS8_9SPHN</name>
<keyword evidence="3" id="KW-1185">Reference proteome</keyword>
<organism evidence="2 3">
    <name type="scientific">Aurantiacibacter spongiae</name>
    <dbReference type="NCBI Taxonomy" id="2488860"/>
    <lineage>
        <taxon>Bacteria</taxon>
        <taxon>Pseudomonadati</taxon>
        <taxon>Pseudomonadota</taxon>
        <taxon>Alphaproteobacteria</taxon>
        <taxon>Sphingomonadales</taxon>
        <taxon>Erythrobacteraceae</taxon>
        <taxon>Aurantiacibacter</taxon>
    </lineage>
</organism>
<dbReference type="OrthoDB" id="7410351at2"/>
<feature type="transmembrane region" description="Helical" evidence="1">
    <location>
        <begin position="75"/>
        <end position="95"/>
    </location>
</feature>
<dbReference type="EMBL" id="RPFZ01000001">
    <property type="protein sequence ID" value="RPF71109.1"/>
    <property type="molecule type" value="Genomic_DNA"/>
</dbReference>
<gene>
    <name evidence="2" type="ORF">EG799_05400</name>
</gene>
<dbReference type="RefSeq" id="WP_123879239.1">
    <property type="nucleotide sequence ID" value="NZ_RPFZ01000001.1"/>
</dbReference>
<proteinExistence type="predicted"/>
<keyword evidence="1" id="KW-0812">Transmembrane</keyword>
<dbReference type="Proteomes" id="UP000275232">
    <property type="component" value="Unassembled WGS sequence"/>
</dbReference>
<reference evidence="2 3" key="1">
    <citation type="submission" date="2018-11" db="EMBL/GenBank/DDBJ databases">
        <title>Erythrobacter spongiae sp. nov., isolated from a marine sponge.</title>
        <authorList>
            <person name="Zhuang L."/>
            <person name="Luo L."/>
        </authorList>
    </citation>
    <scope>NUCLEOTIDE SEQUENCE [LARGE SCALE GENOMIC DNA]</scope>
    <source>
        <strain evidence="2 3">HN-E23</strain>
    </source>
</reference>
<keyword evidence="1" id="KW-0472">Membrane</keyword>
<sequence length="161" mass="17068">MTAYRRSSATAMVAVAACTILFALSFLATPVKFLADGVPIEHLLAVGRVTFRASAASEAVLLVLLVILAPGRSRIVACSVAALLAFQWLVLMPELDARTLARMSGRVMPSSGLHGWWIALDVLRIVLYAAIARAAIARAMMRVGKTPPAANDLERGSPTAI</sequence>
<feature type="transmembrane region" description="Helical" evidence="1">
    <location>
        <begin position="115"/>
        <end position="136"/>
    </location>
</feature>
<dbReference type="PROSITE" id="PS51257">
    <property type="entry name" value="PROKAR_LIPOPROTEIN"/>
    <property type="match status" value="1"/>
</dbReference>
<evidence type="ECO:0000256" key="1">
    <source>
        <dbReference type="SAM" id="Phobius"/>
    </source>
</evidence>
<accession>A0A3N5CWS8</accession>
<feature type="transmembrane region" description="Helical" evidence="1">
    <location>
        <begin position="51"/>
        <end position="68"/>
    </location>
</feature>
<dbReference type="AlphaFoldDB" id="A0A3N5CWS8"/>
<keyword evidence="1" id="KW-1133">Transmembrane helix</keyword>
<evidence type="ECO:0000313" key="3">
    <source>
        <dbReference type="Proteomes" id="UP000275232"/>
    </source>
</evidence>
<evidence type="ECO:0008006" key="4">
    <source>
        <dbReference type="Google" id="ProtNLM"/>
    </source>
</evidence>
<comment type="caution">
    <text evidence="2">The sequence shown here is derived from an EMBL/GenBank/DDBJ whole genome shotgun (WGS) entry which is preliminary data.</text>
</comment>